<accession>A0A8B9JDQ1</accession>
<proteinExistence type="predicted"/>
<reference evidence="1" key="1">
    <citation type="submission" date="2025-08" db="UniProtKB">
        <authorList>
            <consortium name="Ensembl"/>
        </authorList>
    </citation>
    <scope>IDENTIFICATION</scope>
</reference>
<protein>
    <submittedName>
        <fullName evidence="1">Uncharacterized protein</fullName>
    </submittedName>
</protein>
<organism evidence="1 2">
    <name type="scientific">Astyanax mexicanus</name>
    <name type="common">Blind cave fish</name>
    <name type="synonym">Astyanax fasciatus mexicanus</name>
    <dbReference type="NCBI Taxonomy" id="7994"/>
    <lineage>
        <taxon>Eukaryota</taxon>
        <taxon>Metazoa</taxon>
        <taxon>Chordata</taxon>
        <taxon>Craniata</taxon>
        <taxon>Vertebrata</taxon>
        <taxon>Euteleostomi</taxon>
        <taxon>Actinopterygii</taxon>
        <taxon>Neopterygii</taxon>
        <taxon>Teleostei</taxon>
        <taxon>Ostariophysi</taxon>
        <taxon>Characiformes</taxon>
        <taxon>Characoidei</taxon>
        <taxon>Acestrorhamphidae</taxon>
        <taxon>Acestrorhamphinae</taxon>
        <taxon>Astyanax</taxon>
    </lineage>
</organism>
<evidence type="ECO:0000313" key="1">
    <source>
        <dbReference type="Ensembl" id="ENSAMXP00005020040.1"/>
    </source>
</evidence>
<dbReference type="AlphaFoldDB" id="A0A8B9JDQ1"/>
<evidence type="ECO:0000313" key="2">
    <source>
        <dbReference type="Proteomes" id="UP000694621"/>
    </source>
</evidence>
<dbReference type="Proteomes" id="UP000694621">
    <property type="component" value="Unplaced"/>
</dbReference>
<dbReference type="Ensembl" id="ENSAMXT00005022150.1">
    <property type="protein sequence ID" value="ENSAMXP00005020040.1"/>
    <property type="gene ID" value="ENSAMXG00005010391.1"/>
</dbReference>
<name>A0A8B9JDQ1_ASTMX</name>
<sequence>MRPVHHRVRVPALAHPRPSATKYMTLPVEGVRAKRRYSLNEDLSKHHCFIGQAHKFGNMWSKRSLSMNGMLAQTENSDIDGSKAMCSSSEWILESTV</sequence>